<dbReference type="PROSITE" id="PS51554">
    <property type="entry name" value="PFL"/>
    <property type="match status" value="1"/>
</dbReference>
<keyword evidence="7 12" id="KW-0012">Acyltransferase</keyword>
<feature type="active site" description="S-acetylcysteine intermediate" evidence="9">
    <location>
        <position position="421"/>
    </location>
</feature>
<evidence type="ECO:0000256" key="11">
    <source>
        <dbReference type="PROSITE-ProRule" id="PRU00493"/>
    </source>
</evidence>
<feature type="modified residue" description="Glycine radical" evidence="10 11">
    <location>
        <position position="751"/>
    </location>
</feature>
<dbReference type="GO" id="GO:0008861">
    <property type="term" value="F:formate C-acetyltransferase activity"/>
    <property type="evidence" value="ECO:0007669"/>
    <property type="project" value="UniProtKB-UniRule"/>
</dbReference>
<name>Q9CPG6_PASMU</name>
<keyword evidence="17" id="KW-1185">Reference proteome</keyword>
<feature type="active site" description="Cysteine radical intermediate" evidence="9">
    <location>
        <position position="422"/>
    </location>
</feature>
<comment type="catalytic activity">
    <reaction evidence="8 12">
        <text>formate + acetyl-CoA = pyruvate + CoA</text>
        <dbReference type="Rhea" id="RHEA:11844"/>
        <dbReference type="ChEBI" id="CHEBI:15361"/>
        <dbReference type="ChEBI" id="CHEBI:15740"/>
        <dbReference type="ChEBI" id="CHEBI:57287"/>
        <dbReference type="ChEBI" id="CHEBI:57288"/>
        <dbReference type="EC" id="2.3.1.54"/>
    </reaction>
</comment>
<dbReference type="EC" id="2.3.1.54" evidence="12"/>
<proteinExistence type="inferred from homology"/>
<evidence type="ECO:0000256" key="8">
    <source>
        <dbReference type="ARBA" id="ARBA00049029"/>
    </source>
</evidence>
<accession>Q9CPG6</accession>
<reference evidence="16 17" key="1">
    <citation type="journal article" date="2001" name="Proc. Natl. Acad. Sci. U.S.A.">
        <title>Complete genomic sequence of Pasteurella multocida Pm70.</title>
        <authorList>
            <person name="May B.J."/>
            <person name="Zhang Q."/>
            <person name="Li L.L."/>
            <person name="Paustian M.L."/>
            <person name="Whittam T.S."/>
            <person name="Kapur V."/>
        </authorList>
    </citation>
    <scope>NUCLEOTIDE SEQUENCE [LARGE SCALE GENOMIC DNA]</scope>
    <source>
        <strain evidence="16 17">Pm70</strain>
    </source>
</reference>
<dbReference type="GO" id="GO:0005829">
    <property type="term" value="C:cytosol"/>
    <property type="evidence" value="ECO:0007669"/>
    <property type="project" value="TreeGrafter"/>
</dbReference>
<evidence type="ECO:0000256" key="1">
    <source>
        <dbReference type="ARBA" id="ARBA00004496"/>
    </source>
</evidence>
<dbReference type="Pfam" id="PF01228">
    <property type="entry name" value="Gly_radical"/>
    <property type="match status" value="1"/>
</dbReference>
<dbReference type="SUPFAM" id="SSF51998">
    <property type="entry name" value="PFL-like glycyl radical enzymes"/>
    <property type="match status" value="1"/>
</dbReference>
<evidence type="ECO:0000259" key="14">
    <source>
        <dbReference type="PROSITE" id="PS51149"/>
    </source>
</evidence>
<evidence type="ECO:0000256" key="7">
    <source>
        <dbReference type="ARBA" id="ARBA00023315"/>
    </source>
</evidence>
<keyword evidence="6 12" id="KW-0119">Carbohydrate metabolism</keyword>
<organism evidence="16 17">
    <name type="scientific">Pasteurella multocida (strain Pm70)</name>
    <dbReference type="NCBI Taxonomy" id="272843"/>
    <lineage>
        <taxon>Bacteria</taxon>
        <taxon>Pseudomonadati</taxon>
        <taxon>Pseudomonadota</taxon>
        <taxon>Gammaproteobacteria</taxon>
        <taxon>Pasteurellales</taxon>
        <taxon>Pasteurellaceae</taxon>
        <taxon>Pasteurella</taxon>
    </lineage>
</organism>
<dbReference type="InterPro" id="IPR005949">
    <property type="entry name" value="Form_AcTrfase"/>
</dbReference>
<dbReference type="InterPro" id="IPR050244">
    <property type="entry name" value="Auton_GlycylRad_Cofactor"/>
</dbReference>
<dbReference type="UniPathway" id="UPA00920">
    <property type="reaction ID" value="UER00891"/>
</dbReference>
<keyword evidence="12" id="KW-0313">Glucose metabolism</keyword>
<evidence type="ECO:0000256" key="9">
    <source>
        <dbReference type="PIRSR" id="PIRSR000379-1"/>
    </source>
</evidence>
<feature type="domain" description="PFL" evidence="15">
    <location>
        <begin position="8"/>
        <end position="641"/>
    </location>
</feature>
<dbReference type="EnsemblBacteria" id="AAK02159">
    <property type="protein sequence ID" value="AAK02159"/>
    <property type="gene ID" value="PM0075"/>
</dbReference>
<dbReference type="Pfam" id="PF02901">
    <property type="entry name" value="PFL-like"/>
    <property type="match status" value="1"/>
</dbReference>
<keyword evidence="4 12" id="KW-0808">Transferase</keyword>
<comment type="subcellular location">
    <subcellularLocation>
        <location evidence="1 12">Cytoplasm</location>
    </subcellularLocation>
</comment>
<dbReference type="PANTHER" id="PTHR30191">
    <property type="entry name" value="FORMATE ACETYLTRANSFERASE"/>
    <property type="match status" value="1"/>
</dbReference>
<dbReference type="PIRSF" id="PIRSF000379">
    <property type="entry name" value="For_Ac_trans_1"/>
    <property type="match status" value="1"/>
</dbReference>
<dbReference type="InterPro" id="IPR001150">
    <property type="entry name" value="Gly_radical"/>
</dbReference>
<comment type="pathway">
    <text evidence="12">Fermentation; pyruvate fermentation; formate from pyruvate: step 1/1.</text>
</comment>
<dbReference type="InterPro" id="IPR004184">
    <property type="entry name" value="PFL_dom"/>
</dbReference>
<dbReference type="HOGENOM" id="CLU_023898_0_0_6"/>
<dbReference type="PROSITE" id="PS00850">
    <property type="entry name" value="GLY_RADICAL_1"/>
    <property type="match status" value="1"/>
</dbReference>
<dbReference type="PANTHER" id="PTHR30191:SF0">
    <property type="entry name" value="FORMATE ACETYLTRANSFERASE 1"/>
    <property type="match status" value="1"/>
</dbReference>
<gene>
    <name evidence="16" type="primary">pflB</name>
    <name evidence="16" type="ordered locus">PM0075</name>
</gene>
<dbReference type="FunFam" id="3.20.70.20:FF:000003">
    <property type="entry name" value="Formate acetyltransferase"/>
    <property type="match status" value="1"/>
</dbReference>
<evidence type="ECO:0000313" key="16">
    <source>
        <dbReference type="EMBL" id="AAK02159.1"/>
    </source>
</evidence>
<evidence type="ECO:0000256" key="10">
    <source>
        <dbReference type="PIRSR" id="PIRSR000379-2"/>
    </source>
</evidence>
<keyword evidence="5 10" id="KW-0556">Organic radical</keyword>
<dbReference type="PROSITE" id="PS51149">
    <property type="entry name" value="GLY_RADICAL_2"/>
    <property type="match status" value="1"/>
</dbReference>
<evidence type="ECO:0000256" key="12">
    <source>
        <dbReference type="RuleBase" id="RU368075"/>
    </source>
</evidence>
<dbReference type="GO" id="GO:0006006">
    <property type="term" value="P:glucose metabolic process"/>
    <property type="evidence" value="ECO:0007669"/>
    <property type="project" value="UniProtKB-UniRule"/>
</dbReference>
<dbReference type="KEGG" id="pmu:PM0075"/>
<evidence type="ECO:0000256" key="5">
    <source>
        <dbReference type="ARBA" id="ARBA00022818"/>
    </source>
</evidence>
<comment type="similarity">
    <text evidence="2 12">Belongs to the glycyl radical enzyme (GRE) family. PFL subfamily.</text>
</comment>
<sequence length="776" mass="87126">MSMSQLNETQQKAWEGFTGGDWQTEVNVRDFIQKNYTPYEGDESFLADATEATTKLWNDVMEKIKVENKTHEPYDIDCDTPSTITSHAPGYIDKSLEKIVGLQTDAPLKRAIMPFGGINMVKGSCKVYRRELKPEVEQIFTEYRKTHNQGVFDVYTPDILRCRKSGVITGLPDAYGRGRIIGDYRRMALYGADFLMKDKFNQFTSLQDKLERGEDIQATIQLREEIAEQHRALGKMKEMAASYGYDISGPATNAHEAVQWTYFAYLAAVKSQNGAAMSFGRVSTFLDIYIERDLKAGKITEQEAQELIDHLVMKLRMVRFLRTPEYDQLFSGDPMWATETLAGMGLDGRTLVTKNSFRILHTLYTMGPSPEPNLTILWSEKLPEGFKRYAAKVSIDTSSVQYENDDLMRPDFQNDDYAIACCVSPMIVGKMMQFFGARANLAKTLLYAINGGVDEKSGDQVGPKTDPITSEYLDYDDVMTRLDSFMDWLAKQYVTALNIIHFMHDKYAYEAALMALHDRDVFRTMACGIAGLSVAADSLSAIKYAKVKPVRGDIEIKNKAGEVVGIAKDVAIDFEIEGEYPQFGNNDNRVDEIACDLVERFMKKIQKLGTYRNATPTQSVLTITSNVVYGKKTGNTPDGRRSGAPFGPGANPMHGRDQKGAVASLTSVAKLPFAYAKDGISYTFSIVPNALGKDYEAQKRNLAGLMDGYFHHEATIEGGQHLNVNVMNREMLLDAMENPEKYPQLTIRVSGYAVRFNSLTKEQQQDVITRTFTQAM</sequence>
<dbReference type="Proteomes" id="UP000000809">
    <property type="component" value="Chromosome"/>
</dbReference>
<evidence type="ECO:0000256" key="4">
    <source>
        <dbReference type="ARBA" id="ARBA00022679"/>
    </source>
</evidence>
<feature type="domain" description="Glycine radical" evidence="14">
    <location>
        <begin position="648"/>
        <end position="776"/>
    </location>
</feature>
<dbReference type="Gene3D" id="3.20.70.20">
    <property type="match status" value="1"/>
</dbReference>
<dbReference type="STRING" id="272843.PM0075"/>
<protein>
    <recommendedName>
        <fullName evidence="12">Formate acetyltransferase</fullName>
        <ecNumber evidence="12">2.3.1.54</ecNumber>
    </recommendedName>
    <alternativeName>
        <fullName evidence="12">Pyruvate formate-lyase</fullName>
    </alternativeName>
</protein>
<feature type="region of interest" description="Disordered" evidence="13">
    <location>
        <begin position="631"/>
        <end position="657"/>
    </location>
</feature>
<evidence type="ECO:0000313" key="17">
    <source>
        <dbReference type="Proteomes" id="UP000000809"/>
    </source>
</evidence>
<evidence type="ECO:0000256" key="13">
    <source>
        <dbReference type="SAM" id="MobiDB-lite"/>
    </source>
</evidence>
<evidence type="ECO:0000259" key="15">
    <source>
        <dbReference type="PROSITE" id="PS51554"/>
    </source>
</evidence>
<comment type="subunit">
    <text evidence="12">Homodimer.</text>
</comment>
<dbReference type="NCBIfam" id="TIGR01255">
    <property type="entry name" value="pyr_form_ly_1"/>
    <property type="match status" value="1"/>
</dbReference>
<dbReference type="AlphaFoldDB" id="Q9CPG6"/>
<evidence type="ECO:0000256" key="6">
    <source>
        <dbReference type="ARBA" id="ARBA00023277"/>
    </source>
</evidence>
<evidence type="ECO:0000256" key="2">
    <source>
        <dbReference type="ARBA" id="ARBA00008375"/>
    </source>
</evidence>
<dbReference type="EMBL" id="AE004439">
    <property type="protein sequence ID" value="AAK02159.1"/>
    <property type="molecule type" value="Genomic_DNA"/>
</dbReference>
<dbReference type="CDD" id="cd01678">
    <property type="entry name" value="PFL1"/>
    <property type="match status" value="1"/>
</dbReference>
<dbReference type="InterPro" id="IPR019777">
    <property type="entry name" value="Form_AcTrfase_GR_CS"/>
</dbReference>
<keyword evidence="3 12" id="KW-0963">Cytoplasm</keyword>
<evidence type="ECO:0000256" key="3">
    <source>
        <dbReference type="ARBA" id="ARBA00022490"/>
    </source>
</evidence>